<sequence>MADAIALVLEVCIYLLFWIVSGSDSPSILEIVCYAIVVEFLKMCWLLEFPIGENLNGCCFDEFLENSVDDEVAVVSSFADLKVCQAPDLKVDLVPERKVISNCIHVSLKQSNGDMVPIVCLQLLSSFRFES</sequence>
<gene>
    <name evidence="2" type="ORF">NPIL_536651</name>
</gene>
<proteinExistence type="predicted"/>
<comment type="caution">
    <text evidence="2">The sequence shown here is derived from an EMBL/GenBank/DDBJ whole genome shotgun (WGS) entry which is preliminary data.</text>
</comment>
<dbReference type="EMBL" id="BMAW01019888">
    <property type="protein sequence ID" value="GFT65575.1"/>
    <property type="molecule type" value="Genomic_DNA"/>
</dbReference>
<feature type="signal peptide" evidence="1">
    <location>
        <begin position="1"/>
        <end position="22"/>
    </location>
</feature>
<evidence type="ECO:0000313" key="2">
    <source>
        <dbReference type="EMBL" id="GFT65575.1"/>
    </source>
</evidence>
<keyword evidence="1" id="KW-0732">Signal</keyword>
<keyword evidence="3" id="KW-1185">Reference proteome</keyword>
<accession>A0A8X6TZY9</accession>
<name>A0A8X6TZY9_NEPPI</name>
<evidence type="ECO:0000256" key="1">
    <source>
        <dbReference type="SAM" id="SignalP"/>
    </source>
</evidence>
<feature type="chain" id="PRO_5036448428" evidence="1">
    <location>
        <begin position="23"/>
        <end position="131"/>
    </location>
</feature>
<evidence type="ECO:0000313" key="3">
    <source>
        <dbReference type="Proteomes" id="UP000887013"/>
    </source>
</evidence>
<reference evidence="2" key="1">
    <citation type="submission" date="2020-08" db="EMBL/GenBank/DDBJ databases">
        <title>Multicomponent nature underlies the extraordinary mechanical properties of spider dragline silk.</title>
        <authorList>
            <person name="Kono N."/>
            <person name="Nakamura H."/>
            <person name="Mori M."/>
            <person name="Yoshida Y."/>
            <person name="Ohtoshi R."/>
            <person name="Malay A.D."/>
            <person name="Moran D.A.P."/>
            <person name="Tomita M."/>
            <person name="Numata K."/>
            <person name="Arakawa K."/>
        </authorList>
    </citation>
    <scope>NUCLEOTIDE SEQUENCE</scope>
</reference>
<protein>
    <submittedName>
        <fullName evidence="2">Uncharacterized protein</fullName>
    </submittedName>
</protein>
<dbReference type="AlphaFoldDB" id="A0A8X6TZY9"/>
<organism evidence="2 3">
    <name type="scientific">Nephila pilipes</name>
    <name type="common">Giant wood spider</name>
    <name type="synonym">Nephila maculata</name>
    <dbReference type="NCBI Taxonomy" id="299642"/>
    <lineage>
        <taxon>Eukaryota</taxon>
        <taxon>Metazoa</taxon>
        <taxon>Ecdysozoa</taxon>
        <taxon>Arthropoda</taxon>
        <taxon>Chelicerata</taxon>
        <taxon>Arachnida</taxon>
        <taxon>Araneae</taxon>
        <taxon>Araneomorphae</taxon>
        <taxon>Entelegynae</taxon>
        <taxon>Araneoidea</taxon>
        <taxon>Nephilidae</taxon>
        <taxon>Nephila</taxon>
    </lineage>
</organism>
<dbReference type="Proteomes" id="UP000887013">
    <property type="component" value="Unassembled WGS sequence"/>
</dbReference>